<dbReference type="AlphaFoldDB" id="A0A450SX46"/>
<name>A0A450SX46_9GAMM</name>
<dbReference type="Gene3D" id="3.40.50.300">
    <property type="entry name" value="P-loop containing nucleotide triphosphate hydrolases"/>
    <property type="match status" value="2"/>
</dbReference>
<feature type="domain" description="Helicase HerA central" evidence="1">
    <location>
        <begin position="187"/>
        <end position="342"/>
    </location>
</feature>
<organism evidence="3">
    <name type="scientific">Candidatus Kentrum sp. FM</name>
    <dbReference type="NCBI Taxonomy" id="2126340"/>
    <lineage>
        <taxon>Bacteria</taxon>
        <taxon>Pseudomonadati</taxon>
        <taxon>Pseudomonadota</taxon>
        <taxon>Gammaproteobacteria</taxon>
        <taxon>Candidatus Kentrum</taxon>
    </lineage>
</organism>
<dbReference type="PANTHER" id="PTHR30121:SF6">
    <property type="entry name" value="SLR6007 PROTEIN"/>
    <property type="match status" value="1"/>
</dbReference>
<dbReference type="EMBL" id="CAADFA010000229">
    <property type="protein sequence ID" value="VFJ58599.1"/>
    <property type="molecule type" value="Genomic_DNA"/>
</dbReference>
<dbReference type="InterPro" id="IPR038472">
    <property type="entry name" value="DndE_sf"/>
</dbReference>
<evidence type="ECO:0000313" key="3">
    <source>
        <dbReference type="EMBL" id="VFJ58599.1"/>
    </source>
</evidence>
<dbReference type="InterPro" id="IPR027417">
    <property type="entry name" value="P-loop_NTPase"/>
</dbReference>
<dbReference type="EMBL" id="CAADFL010000169">
    <property type="protein sequence ID" value="VFK11142.1"/>
    <property type="molecule type" value="Genomic_DNA"/>
</dbReference>
<evidence type="ECO:0000259" key="1">
    <source>
        <dbReference type="Pfam" id="PF01935"/>
    </source>
</evidence>
<evidence type="ECO:0000313" key="4">
    <source>
        <dbReference type="EMBL" id="VFK11142.1"/>
    </source>
</evidence>
<dbReference type="Pfam" id="PF01935">
    <property type="entry name" value="DUF87"/>
    <property type="match status" value="1"/>
</dbReference>
<dbReference type="InterPro" id="IPR002789">
    <property type="entry name" value="HerA_central"/>
</dbReference>
<accession>A0A450SX46</accession>
<gene>
    <name evidence="2" type="ORF">BECKFM1743A_GA0114220_101586</name>
    <name evidence="4" type="ORF">BECKFM1743B_GA0114221_101692</name>
    <name evidence="3" type="ORF">BECKFM1743C_GA0114222_102294</name>
</gene>
<evidence type="ECO:0000313" key="2">
    <source>
        <dbReference type="EMBL" id="VFJ55938.1"/>
    </source>
</evidence>
<dbReference type="PANTHER" id="PTHR30121">
    <property type="entry name" value="UNCHARACTERIZED PROTEIN YJGR-RELATED"/>
    <property type="match status" value="1"/>
</dbReference>
<dbReference type="InterPro" id="IPR014969">
    <property type="entry name" value="DNA_S_DndE"/>
</dbReference>
<dbReference type="SUPFAM" id="SSF52540">
    <property type="entry name" value="P-loop containing nucleoside triphosphate hydrolases"/>
    <property type="match status" value="1"/>
</dbReference>
<dbReference type="Gene3D" id="1.10.1220.160">
    <property type="entry name" value="DNA sulphur modification protein DndE"/>
    <property type="match status" value="1"/>
</dbReference>
<reference evidence="3" key="1">
    <citation type="submission" date="2019-02" db="EMBL/GenBank/DDBJ databases">
        <authorList>
            <person name="Gruber-Vodicka R. H."/>
            <person name="Seah K. B. B."/>
        </authorList>
    </citation>
    <scope>NUCLEOTIDE SEQUENCE</scope>
    <source>
        <strain evidence="2">BECK_BZ163</strain>
        <strain evidence="4">BECK_BZ164</strain>
        <strain evidence="3">BECK_BZ165</strain>
    </source>
</reference>
<proteinExistence type="predicted"/>
<dbReference type="Pfam" id="PF08870">
    <property type="entry name" value="DndE"/>
    <property type="match status" value="1"/>
</dbReference>
<protein>
    <recommendedName>
        <fullName evidence="1">Helicase HerA central domain-containing protein</fullName>
    </recommendedName>
</protein>
<sequence length="516" mass="56247">MASRPEDLATTTFKTTRAADRICEDLTSKLGWKHRYVAARLAIARSLSVEDTPWASIGTEAEDMATPIRGMQLFGESVDCGAWLALITQRHGEHGMDKKTLHALVTAHWHRGAQLLHADWKQAGQEMPRFFAHLGELASLDGQSKPIVDADAAPTIAGEIKLAVGEEARDIRSDEKVLFPLNGAGGSPHMAIMGGVGSGKTRTAVQMLTSLREQAAVPLLAFDFKGDLSDSLGSAYGAAILSPPKTPIPLDVLHIGAQDDNGIKAAAARIRDSIGSVKTRNPSGIQKEALREAVYQVLRNSASGQAGDLSKIAEALQLEYEERGRKPDELSATLNELTQFDLFRPEMSPGEFFGKSWIIRLPQDTSREMRRLITNLTLDALDRWLNAQPDAPMDERGIRALRQVTLLEEAHVILETRLPALANLVRMSRSKGGVMTLVSQSPDDFEGTDDSYLDNMGLTLAFNTQARLGPARRIFGDGFSLTALPVGEAVCRIRAEARTRKVIAWTHTKTAKSETS</sequence>
<dbReference type="InterPro" id="IPR051162">
    <property type="entry name" value="T4SS_component"/>
</dbReference>
<dbReference type="EMBL" id="CAADEZ010000158">
    <property type="protein sequence ID" value="VFJ55938.1"/>
    <property type="molecule type" value="Genomic_DNA"/>
</dbReference>